<evidence type="ECO:0000256" key="5">
    <source>
        <dbReference type="SAM" id="MobiDB-lite"/>
    </source>
</evidence>
<sequence length="2368" mass="261316">MRDNRRSSRGGGVRGGRRPDGRRDSNHGVNPNSARVPPRATPAPGPGPGPISPSNPPASATQTPAATLNTPMDKSSPAPRSDPAPFDYEFITSDRVSSWHKSGSKEVVDVGIQAKEAEDTVELSFIFQELIRAALDGRINAADAGSCVKEILGPDTSPDESSDDFDPQTLFLDTLSMVVDAEDGPSSTDLRNFTTATQIPPLVMRQKLDAQVLQSLALTRDTFIRVGIRQATNLLYKQANYNLLREETEGYAKLVTELFSISGSEPPSAEVVEDAFEKVKGLIGTFDLDVGRVLDITLDVFAAVLIKHYRFFIKFLRVSSWWPRNGETDSAAAARCAGLPKWALPTSQGWLPTEEDEEISKQQRYERDIRFWDRAREIGLDAFFELGGRQIIDEETKLRLLNGKGNDAKLDADHQWIEDTGTLPPSGNRIAAQLLGFKLRFYASAARDKDDILPSNLIYLTALLIKVGFISLKDLYAHLWPLDEDMPAVREAKRKELEEKERLNRPGGGAANALMMAGALVDDMPPPGTRTREIPGSKPDVPMATAEAEDEEKVEEPADQKVQLLVCLLTIGALPEALFILGRFPWIPEAYPEVYELINRILNHSIKDVYENSRPSASQDFESPTKPVVDYDQSSVPKGQVRTSRLPTRKQLRWPFPDKWDTNESNCYRFYWDEWADNIPICQNVDDLFTLCGSLLNFSGVNIGRDPFLLSRLARIGTQSLTEDHTPSNLARWEDLLKRLLVPSLSLTKSNTSVVNEIYDMLRFYPVSIRYSIYAEWFEGQISRLPTMKVAFARTRLETLATMKRISKTNLTAMARSLAKTAYASPGIVFGVALSQIEAYTNLTEVVVECAKYFTDLGYDVLVWSLMSSLGGKDRNRNNAEFALLPSRWLLALSRFSGKVFKRYSIMNLSPIIQYVNHQLYRGNSTDLVILKELISQMAGVVPDTDFNDAQIAAMTGGELLRRQTLINLQDKRYESTKTAQRLVKALSETRLAGPLLLSIAQHRQSAIYGISDEEAHIKLLATMIDDAQLILFQYLDFLRSNFSVEEFDEHVPGIAELITSFGLDPALAFLIGRTSLASRMAKISPAWSNGVSKSSPAANDTTMKDGDGDGDVAMEPALLESGTIATESKDTEMAVEEIEKTVAKDHGSPQAIAIADSQISSDPYQDILEPVINAVEAALPEGSWATMSPRYYVTFWLSTLGDLSIPSASYEAEIARLLKEETEVQKDRTDMTRAGMARKEEAKKALMETRQNILGEYGKQVGMYKQTKARLLKHKGTWFAASSKAEAVSDAFLERCLIPRLLLSPTDADFCFRMLRFLHDNNTYNFRTLSVYTQLFRANRLRSLIFTCTVREAENLGRFLKLALADLARWHTDKAVYEKEAWGANADLPGFAVSVTDEFKPKALIEHEGGKSGFKSVLLHWHKNVNTALRDCLEGTEWMHIRNAISVLKTVVEVFPAVDFMGNNFMKQLEVITKREKGVREDLSLTGNAVLVQLKKRSKSWMMVQAFASNINEPGQTSGAAAKGATPTATTSKTMLKPTAPEFKPQSRANSTGVSTPKPHEVEDGEVDDKAKPANLHSQSTGSANRPESSFNDVSSRREATMRENSSKASSPAPSQSGIPYRADALRALPGSIINDRANPNLPSRPELPFPSRHQFDRHPTRDRRDGRDSRVPDPNRLERGERPRDFSGNDRRGVDVPQRDYSRSADRNIVDRPSRIIEPPPRWTAPHDNLDRATTNGVRLPDNSGRLSRETEMPPPRPSAPNTDRGPLVNPERLALVNAESQESINPERAALISGGNEVRINQNRVVSQDTNLRPGSRPQSPRRHGMDRDEGRRDNRLGHHGPDSHSSRGRYDDIQPPPAGPRSERNPDRPGDRGVSDRPRDASAFQPSPVNNRVLDPSHGRLNSGGRQPDPNFGRLNAVSTGPDIPSGPRDRHPNGRTNRMVSAPQQRRDAAPPQEIPRPPTPEKHPPTGPSAARGPRRSASGQYDNLTGPPVSLPSTPGAASPASTVHPDRLKHLGAQVVTAPQSPVTPGPPTGIHPDRLKAFNESAGNSSPGGQSGGRSRPPGPPIRTTPSAAPPSGPKFTQPSPTGSAQHALAPPTGPASANDRGHRGNGGQRQLNHIQTFLQQAGQQSTPNERVNNIRGRGGRVNSMNQPSTPVSGPSTPSSVPPPPLGPPPQRTEAKDISMVNPARADLITGQAVVPDERSHGHGDRSSRHQSRHQTRRGSKSPDHGRESKRVPGEEDPTRSSRREHRDRGGTDREGGRERHSTRDPAASHDLIGNRESGGSVKEGGRERERDSSRRHGSERDRGREAQEGSWPGAEKGAGGRSRDIRGEERRESRDGGRKRHSEGDALDGRGREKRPRR</sequence>
<dbReference type="EMBL" id="JBFCZG010000007">
    <property type="protein sequence ID" value="KAL3420079.1"/>
    <property type="molecule type" value="Genomic_DNA"/>
</dbReference>
<feature type="compositionally biased region" description="Basic and acidic residues" evidence="5">
    <location>
        <begin position="2331"/>
        <end position="2361"/>
    </location>
</feature>
<accession>A0ABR4P9T5</accession>
<dbReference type="InterPro" id="IPR021418">
    <property type="entry name" value="THO_THOC2_C"/>
</dbReference>
<dbReference type="InterPro" id="IPR032302">
    <property type="entry name" value="THOC2_N"/>
</dbReference>
<feature type="compositionally biased region" description="Low complexity" evidence="5">
    <location>
        <begin position="1518"/>
        <end position="1535"/>
    </location>
</feature>
<feature type="compositionally biased region" description="Basic and acidic residues" evidence="5">
    <location>
        <begin position="2205"/>
        <end position="2217"/>
    </location>
</feature>
<feature type="compositionally biased region" description="Pro residues" evidence="5">
    <location>
        <begin position="2066"/>
        <end position="2082"/>
    </location>
</feature>
<comment type="similarity">
    <text evidence="2">Belongs to the THOC2 family.</text>
</comment>
<feature type="compositionally biased region" description="Basic and acidic residues" evidence="5">
    <location>
        <begin position="1655"/>
        <end position="1717"/>
    </location>
</feature>
<feature type="compositionally biased region" description="Basic and acidic residues" evidence="5">
    <location>
        <begin position="1827"/>
        <end position="1856"/>
    </location>
</feature>
<feature type="domain" description="THO complex subunitTHOC2 N-terminal" evidence="7">
    <location>
        <begin position="818"/>
        <end position="894"/>
    </location>
</feature>
<dbReference type="InterPro" id="IPR021726">
    <property type="entry name" value="THO_THOC2_N"/>
</dbReference>
<evidence type="ECO:0000256" key="4">
    <source>
        <dbReference type="ARBA" id="ARBA00023242"/>
    </source>
</evidence>
<feature type="compositionally biased region" description="Low complexity" evidence="5">
    <location>
        <begin position="1608"/>
        <end position="1618"/>
    </location>
</feature>
<keyword evidence="10" id="KW-1185">Reference proteome</keyword>
<comment type="subcellular location">
    <subcellularLocation>
        <location evidence="1">Nucleus</location>
    </subcellularLocation>
</comment>
<dbReference type="Proteomes" id="UP001629113">
    <property type="component" value="Unassembled WGS sequence"/>
</dbReference>
<dbReference type="Pfam" id="PF16134">
    <property type="entry name" value="THOC2_N"/>
    <property type="match status" value="1"/>
</dbReference>
<protein>
    <recommendedName>
        <fullName evidence="3">THO complex subunit 2</fullName>
    </recommendedName>
</protein>
<feature type="compositionally biased region" description="Low complexity" evidence="5">
    <location>
        <begin position="57"/>
        <end position="67"/>
    </location>
</feature>
<evidence type="ECO:0000256" key="3">
    <source>
        <dbReference type="ARBA" id="ARBA00019596"/>
    </source>
</evidence>
<feature type="compositionally biased region" description="Pro residues" evidence="5">
    <location>
        <begin position="39"/>
        <end position="56"/>
    </location>
</feature>
<dbReference type="PANTHER" id="PTHR21597:SF0">
    <property type="entry name" value="THO COMPLEX SUBUNIT 2"/>
    <property type="match status" value="1"/>
</dbReference>
<evidence type="ECO:0000256" key="1">
    <source>
        <dbReference type="ARBA" id="ARBA00004123"/>
    </source>
</evidence>
<feature type="region of interest" description="Disordered" evidence="5">
    <location>
        <begin position="1513"/>
        <end position="1620"/>
    </location>
</feature>
<evidence type="ECO:0000259" key="8">
    <source>
        <dbReference type="Pfam" id="PF16134"/>
    </source>
</evidence>
<feature type="compositionally biased region" description="Polar residues" evidence="5">
    <location>
        <begin position="2084"/>
        <end position="2094"/>
    </location>
</feature>
<evidence type="ECO:0000259" key="7">
    <source>
        <dbReference type="Pfam" id="PF11732"/>
    </source>
</evidence>
<evidence type="ECO:0000313" key="9">
    <source>
        <dbReference type="EMBL" id="KAL3420079.1"/>
    </source>
</evidence>
<feature type="compositionally biased region" description="Pro residues" evidence="5">
    <location>
        <begin position="2169"/>
        <end position="2180"/>
    </location>
</feature>
<feature type="compositionally biased region" description="Basic residues" evidence="5">
    <location>
        <begin position="2218"/>
        <end position="2229"/>
    </location>
</feature>
<feature type="compositionally biased region" description="Basic and acidic residues" evidence="5">
    <location>
        <begin position="1559"/>
        <end position="1573"/>
    </location>
</feature>
<dbReference type="Pfam" id="PF11732">
    <property type="entry name" value="Thoc2"/>
    <property type="match status" value="1"/>
</dbReference>
<dbReference type="PANTHER" id="PTHR21597">
    <property type="entry name" value="THO2 PROTEIN"/>
    <property type="match status" value="1"/>
</dbReference>
<evidence type="ECO:0000259" key="6">
    <source>
        <dbReference type="Pfam" id="PF11262"/>
    </source>
</evidence>
<feature type="domain" description="THO complex subunit 2 N-terminal" evidence="8">
    <location>
        <begin position="91"/>
        <end position="816"/>
    </location>
</feature>
<feature type="compositionally biased region" description="Polar residues" evidence="5">
    <location>
        <begin position="2118"/>
        <end position="2137"/>
    </location>
</feature>
<feature type="region of interest" description="Disordered" evidence="5">
    <location>
        <begin position="1634"/>
        <end position="2368"/>
    </location>
</feature>
<evidence type="ECO:0000313" key="10">
    <source>
        <dbReference type="Proteomes" id="UP001629113"/>
    </source>
</evidence>
<feature type="compositionally biased region" description="Low complexity" evidence="5">
    <location>
        <begin position="2050"/>
        <end position="2065"/>
    </location>
</feature>
<proteinExistence type="inferred from homology"/>
<feature type="region of interest" description="Disordered" evidence="5">
    <location>
        <begin position="614"/>
        <end position="634"/>
    </location>
</feature>
<keyword evidence="4" id="KW-0539">Nucleus</keyword>
<organism evidence="9 10">
    <name type="scientific">Phlyctema vagabunda</name>
    <dbReference type="NCBI Taxonomy" id="108571"/>
    <lineage>
        <taxon>Eukaryota</taxon>
        <taxon>Fungi</taxon>
        <taxon>Dikarya</taxon>
        <taxon>Ascomycota</taxon>
        <taxon>Pezizomycotina</taxon>
        <taxon>Leotiomycetes</taxon>
        <taxon>Helotiales</taxon>
        <taxon>Dermateaceae</taxon>
        <taxon>Phlyctema</taxon>
    </lineage>
</organism>
<feature type="region of interest" description="Disordered" evidence="5">
    <location>
        <begin position="526"/>
        <end position="555"/>
    </location>
</feature>
<feature type="domain" description="THO complex subunitTHOC2 C-terminal" evidence="6">
    <location>
        <begin position="1185"/>
        <end position="1495"/>
    </location>
</feature>
<feature type="compositionally biased region" description="Basic and acidic residues" evidence="5">
    <location>
        <begin position="2230"/>
        <end position="2277"/>
    </location>
</feature>
<feature type="compositionally biased region" description="Low complexity" evidence="5">
    <location>
        <begin position="2157"/>
        <end position="2168"/>
    </location>
</feature>
<reference evidence="9 10" key="1">
    <citation type="submission" date="2024-06" db="EMBL/GenBank/DDBJ databases">
        <title>Complete genome of Phlyctema vagabunda strain 19-DSS-EL-015.</title>
        <authorList>
            <person name="Fiorenzani C."/>
        </authorList>
    </citation>
    <scope>NUCLEOTIDE SEQUENCE [LARGE SCALE GENOMIC DNA]</scope>
    <source>
        <strain evidence="9 10">19-DSS-EL-015</strain>
    </source>
</reference>
<feature type="compositionally biased region" description="Polar residues" evidence="5">
    <location>
        <begin position="1802"/>
        <end position="1822"/>
    </location>
</feature>
<feature type="compositionally biased region" description="Polar residues" evidence="5">
    <location>
        <begin position="1939"/>
        <end position="1949"/>
    </location>
</feature>
<feature type="compositionally biased region" description="Basic and acidic residues" evidence="5">
    <location>
        <begin position="1596"/>
        <end position="1607"/>
    </location>
</feature>
<feature type="compositionally biased region" description="Basic and acidic residues" evidence="5">
    <location>
        <begin position="17"/>
        <end position="26"/>
    </location>
</feature>
<gene>
    <name evidence="9" type="ORF">PVAG01_08578</name>
</gene>
<name>A0ABR4P9T5_9HELO</name>
<dbReference type="InterPro" id="IPR040007">
    <property type="entry name" value="Tho2"/>
</dbReference>
<feature type="compositionally biased region" description="Basic and acidic residues" evidence="5">
    <location>
        <begin position="2293"/>
        <end position="2317"/>
    </location>
</feature>
<feature type="compositionally biased region" description="Polar residues" evidence="5">
    <location>
        <begin position="1577"/>
        <end position="1595"/>
    </location>
</feature>
<feature type="region of interest" description="Disordered" evidence="5">
    <location>
        <begin position="1"/>
        <end position="86"/>
    </location>
</feature>
<dbReference type="Pfam" id="PF11262">
    <property type="entry name" value="Tho2"/>
    <property type="match status" value="1"/>
</dbReference>
<feature type="compositionally biased region" description="Basic and acidic residues" evidence="5">
    <location>
        <begin position="1865"/>
        <end position="1884"/>
    </location>
</feature>
<comment type="caution">
    <text evidence="9">The sequence shown here is derived from an EMBL/GenBank/DDBJ whole genome shotgun (WGS) entry which is preliminary data.</text>
</comment>
<evidence type="ECO:0000256" key="2">
    <source>
        <dbReference type="ARBA" id="ARBA00007857"/>
    </source>
</evidence>